<dbReference type="FunFam" id="3.30.300.30:FF:000008">
    <property type="entry name" value="2,3-dihydroxybenzoate-AMP ligase"/>
    <property type="match status" value="1"/>
</dbReference>
<dbReference type="PANTHER" id="PTHR43201">
    <property type="entry name" value="ACYL-COA SYNTHETASE"/>
    <property type="match status" value="1"/>
</dbReference>
<feature type="domain" description="AMP-binding enzyme C-terminal" evidence="7">
    <location>
        <begin position="468"/>
        <end position="544"/>
    </location>
</feature>
<organism evidence="8 9">
    <name type="scientific">Sphingobium fuliginis (strain ATCC 27551)</name>
    <dbReference type="NCBI Taxonomy" id="336203"/>
    <lineage>
        <taxon>Bacteria</taxon>
        <taxon>Pseudomonadati</taxon>
        <taxon>Pseudomonadota</taxon>
        <taxon>Alphaproteobacteria</taxon>
        <taxon>Sphingomonadales</taxon>
        <taxon>Sphingomonadaceae</taxon>
        <taxon>Sphingobium</taxon>
    </lineage>
</organism>
<dbReference type="AlphaFoldDB" id="A0A292ZAX3"/>
<dbReference type="SUPFAM" id="SSF56801">
    <property type="entry name" value="Acetyl-CoA synthetase-like"/>
    <property type="match status" value="1"/>
</dbReference>
<comment type="caution">
    <text evidence="8">The sequence shown here is derived from an EMBL/GenBank/DDBJ whole genome shotgun (WGS) entry which is preliminary data.</text>
</comment>
<evidence type="ECO:0000256" key="3">
    <source>
        <dbReference type="ARBA" id="ARBA00051915"/>
    </source>
</evidence>
<comment type="catalytic activity">
    <reaction evidence="3">
        <text>3-(methylsulfanyl)propanoate + ATP + CoA = 3-(methylsulfanyl)propanoyl-CoA + AMP + diphosphate</text>
        <dbReference type="Rhea" id="RHEA:43052"/>
        <dbReference type="ChEBI" id="CHEBI:30616"/>
        <dbReference type="ChEBI" id="CHEBI:33019"/>
        <dbReference type="ChEBI" id="CHEBI:49016"/>
        <dbReference type="ChEBI" id="CHEBI:57287"/>
        <dbReference type="ChEBI" id="CHEBI:82815"/>
        <dbReference type="ChEBI" id="CHEBI:456215"/>
        <dbReference type="EC" id="6.2.1.44"/>
    </reaction>
    <physiologicalReaction direction="left-to-right" evidence="3">
        <dbReference type="Rhea" id="RHEA:43053"/>
    </physiologicalReaction>
</comment>
<dbReference type="PANTHER" id="PTHR43201:SF5">
    <property type="entry name" value="MEDIUM-CHAIN ACYL-COA LIGASE ACSF2, MITOCHONDRIAL"/>
    <property type="match status" value="1"/>
</dbReference>
<proteinExistence type="inferred from homology"/>
<accession>A0A292ZAX3</accession>
<evidence type="ECO:0000313" key="9">
    <source>
        <dbReference type="Proteomes" id="UP000221538"/>
    </source>
</evidence>
<keyword evidence="2 8" id="KW-0436">Ligase</keyword>
<evidence type="ECO:0000256" key="2">
    <source>
        <dbReference type="ARBA" id="ARBA00022598"/>
    </source>
</evidence>
<dbReference type="InterPro" id="IPR042099">
    <property type="entry name" value="ANL_N_sf"/>
</dbReference>
<dbReference type="EMBL" id="BEWI01000030">
    <property type="protein sequence ID" value="GAY19990.1"/>
    <property type="molecule type" value="Genomic_DNA"/>
</dbReference>
<evidence type="ECO:0000256" key="5">
    <source>
        <dbReference type="ARBA" id="ARBA00067668"/>
    </source>
</evidence>
<feature type="domain" description="AMP-dependent synthetase/ligase" evidence="6">
    <location>
        <begin position="60"/>
        <end position="418"/>
    </location>
</feature>
<evidence type="ECO:0000259" key="6">
    <source>
        <dbReference type="Pfam" id="PF00501"/>
    </source>
</evidence>
<evidence type="ECO:0000259" key="7">
    <source>
        <dbReference type="Pfam" id="PF13193"/>
    </source>
</evidence>
<sequence>MAAICARFGRWSCIARALRGERSVAVISVSNLTRGAAHFRATGDWRDLQASTIIANELSADPDRIVVRDRDRMLTVRDLDLQSRRLAAWMRAQGVGAGDVVSFQLPNWIEVHVIDLAAALIGAISNPIVPIYRDAEVEFILRESNSKLYFAPTAFRSMRFDAMIDRISDRIPSLLRYVRVRDADGPCGFAHLLSGEHWLEAPVWVDPDTPRLLMYTSGTTGRPKGVLHSINTLSCEVENAARYWGLERGDIMLMPSPLTHITGYLYGVLFAELSGLTTILMDRWDASLAVEIIEDCSVNAMVAATPFLQELADAARARQTKLESLRLFACGGAPVAPEIMREATDAFAQCTALRVYGCTEAPTITLGAMVRGSATAICTEGFVVGHEVKLVDGDGNRIFGDAEGEILTRGPEVMLGYLRTEDNDAAFDSEGFFRTGDLGRFDAEGALTITGRSKDIIIRGGENIAPKEIEDLLHDHPAVAEAAVIGMPHERLGEAPCAFAVLQRGASTDAAQLQSYLDRAGLAKQKIPERFEFIDALPRTAAGKVQKFVLRDMFLIGEKNG</sequence>
<dbReference type="GO" id="GO:0031956">
    <property type="term" value="F:medium-chain fatty acid-CoA ligase activity"/>
    <property type="evidence" value="ECO:0007669"/>
    <property type="project" value="TreeGrafter"/>
</dbReference>
<dbReference type="Pfam" id="PF00501">
    <property type="entry name" value="AMP-binding"/>
    <property type="match status" value="1"/>
</dbReference>
<dbReference type="InterPro" id="IPR045851">
    <property type="entry name" value="AMP-bd_C_sf"/>
</dbReference>
<comment type="similarity">
    <text evidence="1">Belongs to the ATP-dependent AMP-binding enzyme family.</text>
</comment>
<dbReference type="Gene3D" id="3.30.300.30">
    <property type="match status" value="1"/>
</dbReference>
<dbReference type="Gene3D" id="3.40.50.12780">
    <property type="entry name" value="N-terminal domain of ligase-like"/>
    <property type="match status" value="1"/>
</dbReference>
<protein>
    <recommendedName>
        <fullName evidence="5">3-methylmercaptopropionyl-CoA ligase</fullName>
        <ecNumber evidence="4">6.2.1.44</ecNumber>
    </recommendedName>
</protein>
<dbReference type="GO" id="GO:0006631">
    <property type="term" value="P:fatty acid metabolic process"/>
    <property type="evidence" value="ECO:0007669"/>
    <property type="project" value="TreeGrafter"/>
</dbReference>
<gene>
    <name evidence="8" type="ORF">SFOMI_0512</name>
</gene>
<reference evidence="8 9" key="1">
    <citation type="journal article" date="2013" name="Biodegradation">
        <title>Occurrence of 4-tert-butylphenol (4-t-BP) biodegradation in an aquatic sample caused by the presence of Spirodela polyrrhiza and isolation of a 4-t-BP-utilizing bacterium.</title>
        <authorList>
            <person name="Ogata Y."/>
            <person name="Toyama T."/>
            <person name="Yu N."/>
            <person name="Wang X."/>
            <person name="Sei K."/>
            <person name="Ike M."/>
        </authorList>
    </citation>
    <scope>NUCLEOTIDE SEQUENCE [LARGE SCALE GENOMIC DNA]</scope>
    <source>
        <strain evidence="8 9">OMI</strain>
    </source>
</reference>
<name>A0A292ZAX3_SPHSA</name>
<reference evidence="8 9" key="2">
    <citation type="journal article" date="2013" name="Environ. Sci. Technol.">
        <title>The 4-tert-butylphenol-utilizing bacterium Sphingobium fuliginis OMI can degrade bisphenols via phenolic ring hydroxylation and meta-cleavage pathway.</title>
        <authorList>
            <person name="Ogata Y."/>
            <person name="Goda S."/>
            <person name="Toyama T."/>
            <person name="Sei K."/>
            <person name="Ike M."/>
        </authorList>
    </citation>
    <scope>NUCLEOTIDE SEQUENCE [LARGE SCALE GENOMIC DNA]</scope>
    <source>
        <strain evidence="8 9">OMI</strain>
    </source>
</reference>
<dbReference type="InterPro" id="IPR025110">
    <property type="entry name" value="AMP-bd_C"/>
</dbReference>
<dbReference type="PROSITE" id="PS00455">
    <property type="entry name" value="AMP_BINDING"/>
    <property type="match status" value="1"/>
</dbReference>
<dbReference type="EC" id="6.2.1.44" evidence="4"/>
<dbReference type="Proteomes" id="UP000221538">
    <property type="component" value="Unassembled WGS sequence"/>
</dbReference>
<dbReference type="Pfam" id="PF13193">
    <property type="entry name" value="AMP-binding_C"/>
    <property type="match status" value="1"/>
</dbReference>
<dbReference type="InterPro" id="IPR020845">
    <property type="entry name" value="AMP-binding_CS"/>
</dbReference>
<evidence type="ECO:0000256" key="1">
    <source>
        <dbReference type="ARBA" id="ARBA00006432"/>
    </source>
</evidence>
<evidence type="ECO:0000256" key="4">
    <source>
        <dbReference type="ARBA" id="ARBA00066616"/>
    </source>
</evidence>
<evidence type="ECO:0000313" key="8">
    <source>
        <dbReference type="EMBL" id="GAY19990.1"/>
    </source>
</evidence>
<dbReference type="InterPro" id="IPR000873">
    <property type="entry name" value="AMP-dep_synth/lig_dom"/>
</dbReference>